<keyword evidence="3" id="KW-1185">Reference proteome</keyword>
<dbReference type="Proteomes" id="UP000645828">
    <property type="component" value="Unassembled WGS sequence"/>
</dbReference>
<organism evidence="2 3">
    <name type="scientific">Nyctereutes procyonoides</name>
    <name type="common">Raccoon dog</name>
    <name type="synonym">Canis procyonoides</name>
    <dbReference type="NCBI Taxonomy" id="34880"/>
    <lineage>
        <taxon>Eukaryota</taxon>
        <taxon>Metazoa</taxon>
        <taxon>Chordata</taxon>
        <taxon>Craniata</taxon>
        <taxon>Vertebrata</taxon>
        <taxon>Euteleostomi</taxon>
        <taxon>Mammalia</taxon>
        <taxon>Eutheria</taxon>
        <taxon>Laurasiatheria</taxon>
        <taxon>Carnivora</taxon>
        <taxon>Caniformia</taxon>
        <taxon>Canidae</taxon>
        <taxon>Nyctereutes</taxon>
    </lineage>
</organism>
<feature type="region of interest" description="Disordered" evidence="1">
    <location>
        <begin position="164"/>
        <end position="201"/>
    </location>
</feature>
<feature type="compositionally biased region" description="Polar residues" evidence="1">
    <location>
        <begin position="95"/>
        <end position="104"/>
    </location>
</feature>
<feature type="compositionally biased region" description="Gly residues" evidence="1">
    <location>
        <begin position="164"/>
        <end position="182"/>
    </location>
</feature>
<evidence type="ECO:0000313" key="2">
    <source>
        <dbReference type="EMBL" id="CAD7687114.1"/>
    </source>
</evidence>
<sequence>MPEEWGRRLGRLGTGVTTSGAGLPSPGEDEELSRRPFNPLRSYQNVTPETAGPLREEEENGACTAFQHLNEMRRPPDSSHCGHRTRLHTPPPQTAARSLFTSNPGVGEGAPRQSAGAQRRRQGCSECLYPLCRRSRTQARSPTRPPAPAQCHCLSLWENGGDGGGGRGGGGGGGRGGGGGKCTGPARPAPQGQRGRGRSCPPPSCLWAAARRGLFHRGSKMANWRRRAGRSSVFFTTDAFNKSPKGLRRLQCADSGHRIKAELERPAPSRWRSEKRKRSGGEAAGKVQPPSAPLSCHRVSG</sequence>
<comment type="caution">
    <text evidence="2">The sequence shown here is derived from an EMBL/GenBank/DDBJ whole genome shotgun (WGS) entry which is preliminary data.</text>
</comment>
<dbReference type="EMBL" id="CAJHUB010000763">
    <property type="protein sequence ID" value="CAD7687114.1"/>
    <property type="molecule type" value="Genomic_DNA"/>
</dbReference>
<feature type="region of interest" description="Disordered" evidence="1">
    <location>
        <begin position="1"/>
        <end position="58"/>
    </location>
</feature>
<name>A0A811ZEM4_NYCPR</name>
<feature type="region of interest" description="Disordered" evidence="1">
    <location>
        <begin position="73"/>
        <end position="119"/>
    </location>
</feature>
<gene>
    <name evidence="2" type="ORF">NYPRO_LOCUS19907</name>
</gene>
<evidence type="ECO:0000256" key="1">
    <source>
        <dbReference type="SAM" id="MobiDB-lite"/>
    </source>
</evidence>
<dbReference type="AlphaFoldDB" id="A0A811ZEM4"/>
<feature type="compositionally biased region" description="Low complexity" evidence="1">
    <location>
        <begin position="184"/>
        <end position="193"/>
    </location>
</feature>
<feature type="region of interest" description="Disordered" evidence="1">
    <location>
        <begin position="260"/>
        <end position="301"/>
    </location>
</feature>
<accession>A0A811ZEM4</accession>
<proteinExistence type="predicted"/>
<protein>
    <submittedName>
        <fullName evidence="2">(raccoon dog) hypothetical protein</fullName>
    </submittedName>
</protein>
<reference evidence="2" key="1">
    <citation type="submission" date="2020-12" db="EMBL/GenBank/DDBJ databases">
        <authorList>
            <consortium name="Molecular Ecology Group"/>
        </authorList>
    </citation>
    <scope>NUCLEOTIDE SEQUENCE</scope>
    <source>
        <strain evidence="2">TBG_1078</strain>
    </source>
</reference>
<evidence type="ECO:0000313" key="3">
    <source>
        <dbReference type="Proteomes" id="UP000645828"/>
    </source>
</evidence>